<dbReference type="Proteomes" id="UP000323521">
    <property type="component" value="Chromosome"/>
</dbReference>
<keyword evidence="2" id="KW-1185">Reference proteome</keyword>
<organism evidence="1 2">
    <name type="scientific">Formimonas warabiya</name>
    <dbReference type="NCBI Taxonomy" id="1761012"/>
    <lineage>
        <taxon>Bacteria</taxon>
        <taxon>Bacillati</taxon>
        <taxon>Bacillota</taxon>
        <taxon>Clostridia</taxon>
        <taxon>Eubacteriales</taxon>
        <taxon>Peptococcaceae</taxon>
        <taxon>Candidatus Formimonas</taxon>
    </lineage>
</organism>
<accession>A0A3G1KRT0</accession>
<sequence length="75" mass="8671">MLYLCYFFYIFKTKNRFFSGKTSPALKKRAQGLLKNIFLEILTLIDESLKFNWVGSLNDEKDQHLAGFCPVSNTG</sequence>
<dbReference type="AlphaFoldDB" id="A0A3G1KRT0"/>
<proteinExistence type="predicted"/>
<dbReference type="KEGG" id="fwa:DCMF_10720"/>
<reference evidence="1 2" key="1">
    <citation type="submission" date="2016-10" db="EMBL/GenBank/DDBJ databases">
        <title>Complete Genome Sequence of Peptococcaceae strain DCMF.</title>
        <authorList>
            <person name="Edwards R.J."/>
            <person name="Holland S.I."/>
            <person name="Deshpande N.P."/>
            <person name="Wong Y.K."/>
            <person name="Ertan H."/>
            <person name="Manefield M."/>
            <person name="Russell T.L."/>
            <person name="Lee M.J."/>
        </authorList>
    </citation>
    <scope>NUCLEOTIDE SEQUENCE [LARGE SCALE GENOMIC DNA]</scope>
    <source>
        <strain evidence="1 2">DCMF</strain>
    </source>
</reference>
<dbReference type="EMBL" id="CP017634">
    <property type="protein sequence ID" value="ATW25179.1"/>
    <property type="molecule type" value="Genomic_DNA"/>
</dbReference>
<evidence type="ECO:0000313" key="2">
    <source>
        <dbReference type="Proteomes" id="UP000323521"/>
    </source>
</evidence>
<name>A0A3G1KRT0_FORW1</name>
<protein>
    <submittedName>
        <fullName evidence="1">Uncharacterized protein</fullName>
    </submittedName>
</protein>
<gene>
    <name evidence="1" type="ORF">DCMF_10720</name>
</gene>
<evidence type="ECO:0000313" key="1">
    <source>
        <dbReference type="EMBL" id="ATW25179.1"/>
    </source>
</evidence>